<evidence type="ECO:0000313" key="2">
    <source>
        <dbReference type="Proteomes" id="UP001317742"/>
    </source>
</evidence>
<keyword evidence="2" id="KW-1185">Reference proteome</keyword>
<name>A0ABM8AZW6_9BACT</name>
<dbReference type="Proteomes" id="UP001317742">
    <property type="component" value="Chromosome"/>
</dbReference>
<gene>
    <name evidence="1" type="ORF">SYK_14500</name>
</gene>
<proteinExistence type="predicted"/>
<dbReference type="EMBL" id="AP026709">
    <property type="protein sequence ID" value="BDQ37090.1"/>
    <property type="molecule type" value="Genomic_DNA"/>
</dbReference>
<accession>A0ABM8AZW6</accession>
<protein>
    <submittedName>
        <fullName evidence="1">Uncharacterized protein</fullName>
    </submittedName>
</protein>
<organism evidence="1 2">
    <name type="scientific">Pseudodesulfovibrio nedwellii</name>
    <dbReference type="NCBI Taxonomy" id="2973072"/>
    <lineage>
        <taxon>Bacteria</taxon>
        <taxon>Pseudomonadati</taxon>
        <taxon>Thermodesulfobacteriota</taxon>
        <taxon>Desulfovibrionia</taxon>
        <taxon>Desulfovibrionales</taxon>
        <taxon>Desulfovibrionaceae</taxon>
    </lineage>
</organism>
<evidence type="ECO:0000313" key="1">
    <source>
        <dbReference type="EMBL" id="BDQ37090.1"/>
    </source>
</evidence>
<reference evidence="1 2" key="1">
    <citation type="submission" date="2022-08" db="EMBL/GenBank/DDBJ databases">
        <title>Genome Sequence of the sulphate-reducing bacterium, Pseudodesulfovibrio sp. SYK.</title>
        <authorList>
            <person name="Kondo R."/>
            <person name="Kataoka T."/>
        </authorList>
    </citation>
    <scope>NUCLEOTIDE SEQUENCE [LARGE SCALE GENOMIC DNA]</scope>
    <source>
        <strain evidence="1 2">SYK</strain>
    </source>
</reference>
<sequence length="142" mass="16916">MKNKKADNYFQREQMFNRYLIKAGHNLLTEKANYRVPVGWINIVVELFKRVRQYHPNLKIESMIIVEPSHSYGSKFFFAYIAPDKQRYDDLLHKPRSLRWIELQARRQVYATCSRCGRPLKGPSKKNRCLVCARKDGFKSFN</sequence>
<dbReference type="RefSeq" id="WP_281762950.1">
    <property type="nucleotide sequence ID" value="NZ_AP026709.1"/>
</dbReference>